<dbReference type="AlphaFoldDB" id="F2DXJ8"/>
<accession>F2DXJ8</accession>
<protein>
    <submittedName>
        <fullName evidence="2">Predicted protein</fullName>
    </submittedName>
</protein>
<reference evidence="2" key="1">
    <citation type="journal article" date="2011" name="Plant Physiol.">
        <title>Comprehensive sequence analysis of 24,783 barley full-length cDNAs derived from 12 clone libraries.</title>
        <authorList>
            <person name="Matsumoto T."/>
            <person name="Tanaka T."/>
            <person name="Sakai H."/>
            <person name="Amano N."/>
            <person name="Kanamori H."/>
            <person name="Kurita K."/>
            <person name="Kikuta A."/>
            <person name="Kamiya K."/>
            <person name="Yamamoto M."/>
            <person name="Ikawa H."/>
            <person name="Fujii N."/>
            <person name="Hori K."/>
            <person name="Itoh T."/>
            <person name="Sato K."/>
        </authorList>
    </citation>
    <scope>NUCLEOTIDE SEQUENCE</scope>
    <source>
        <tissue evidence="2">Shoot and root</tissue>
    </source>
</reference>
<keyword evidence="1" id="KW-1133">Transmembrane helix</keyword>
<proteinExistence type="evidence at transcript level"/>
<keyword evidence="1" id="KW-0812">Transmembrane</keyword>
<organism evidence="2">
    <name type="scientific">Hordeum vulgare subsp. vulgare</name>
    <name type="common">Domesticated barley</name>
    <dbReference type="NCBI Taxonomy" id="112509"/>
    <lineage>
        <taxon>Eukaryota</taxon>
        <taxon>Viridiplantae</taxon>
        <taxon>Streptophyta</taxon>
        <taxon>Embryophyta</taxon>
        <taxon>Tracheophyta</taxon>
        <taxon>Spermatophyta</taxon>
        <taxon>Magnoliopsida</taxon>
        <taxon>Liliopsida</taxon>
        <taxon>Poales</taxon>
        <taxon>Poaceae</taxon>
        <taxon>BOP clade</taxon>
        <taxon>Pooideae</taxon>
        <taxon>Triticodae</taxon>
        <taxon>Triticeae</taxon>
        <taxon>Hordeinae</taxon>
        <taxon>Hordeum</taxon>
    </lineage>
</organism>
<dbReference type="EMBL" id="AK368616">
    <property type="protein sequence ID" value="BAJ99819.1"/>
    <property type="molecule type" value="mRNA"/>
</dbReference>
<name>F2DXJ8_HORVV</name>
<sequence>MFPGMFWVKYLFRICHIGSLVVLCQAIINAKMTGEVATTHKFLYATAGILVVISGIVNTYILKPKEMG</sequence>
<evidence type="ECO:0000313" key="2">
    <source>
        <dbReference type="EMBL" id="BAJ99819.1"/>
    </source>
</evidence>
<feature type="transmembrane region" description="Helical" evidence="1">
    <location>
        <begin position="42"/>
        <end position="62"/>
    </location>
</feature>
<evidence type="ECO:0000256" key="1">
    <source>
        <dbReference type="SAM" id="Phobius"/>
    </source>
</evidence>
<keyword evidence="1" id="KW-0472">Membrane</keyword>